<name>A0A9D2IGX2_9FIRM</name>
<evidence type="ECO:0000313" key="6">
    <source>
        <dbReference type="Proteomes" id="UP000824024"/>
    </source>
</evidence>
<reference evidence="5" key="1">
    <citation type="journal article" date="2021" name="PeerJ">
        <title>Extensive microbial diversity within the chicken gut microbiome revealed by metagenomics and culture.</title>
        <authorList>
            <person name="Gilroy R."/>
            <person name="Ravi A."/>
            <person name="Getino M."/>
            <person name="Pursley I."/>
            <person name="Horton D.L."/>
            <person name="Alikhan N.F."/>
            <person name="Baker D."/>
            <person name="Gharbi K."/>
            <person name="Hall N."/>
            <person name="Watson M."/>
            <person name="Adriaenssens E.M."/>
            <person name="Foster-Nyarko E."/>
            <person name="Jarju S."/>
            <person name="Secka A."/>
            <person name="Antonio M."/>
            <person name="Oren A."/>
            <person name="Chaudhuri R.R."/>
            <person name="La Ragione R."/>
            <person name="Hildebrand F."/>
            <person name="Pallen M.J."/>
        </authorList>
    </citation>
    <scope>NUCLEOTIDE SEQUENCE</scope>
    <source>
        <strain evidence="5">CHK192-9172</strain>
    </source>
</reference>
<dbReference type="GO" id="GO:0033765">
    <property type="term" value="F:steroid dehydrogenase activity, acting on the CH-CH group of donors"/>
    <property type="evidence" value="ECO:0007669"/>
    <property type="project" value="UniProtKB-ARBA"/>
</dbReference>
<dbReference type="InterPro" id="IPR003953">
    <property type="entry name" value="FAD-dep_OxRdtase_2_FAD-bd"/>
</dbReference>
<protein>
    <submittedName>
        <fullName evidence="5">FAD-binding protein</fullName>
    </submittedName>
</protein>
<dbReference type="InterPro" id="IPR037099">
    <property type="entry name" value="Fum_R/Succ_DH_flav-like_C_sf"/>
</dbReference>
<dbReference type="GO" id="GO:0000104">
    <property type="term" value="F:succinate dehydrogenase activity"/>
    <property type="evidence" value="ECO:0007669"/>
    <property type="project" value="TreeGrafter"/>
</dbReference>
<evidence type="ECO:0000313" key="5">
    <source>
        <dbReference type="EMBL" id="HIZ07933.1"/>
    </source>
</evidence>
<dbReference type="AlphaFoldDB" id="A0A9D2IGX2"/>
<dbReference type="InterPro" id="IPR036188">
    <property type="entry name" value="FAD/NAD-bd_sf"/>
</dbReference>
<dbReference type="SUPFAM" id="SSF51905">
    <property type="entry name" value="FAD/NAD(P)-binding domain"/>
    <property type="match status" value="1"/>
</dbReference>
<dbReference type="Pfam" id="PF00890">
    <property type="entry name" value="FAD_binding_2"/>
    <property type="match status" value="1"/>
</dbReference>
<dbReference type="GO" id="GO:0005886">
    <property type="term" value="C:plasma membrane"/>
    <property type="evidence" value="ECO:0007669"/>
    <property type="project" value="TreeGrafter"/>
</dbReference>
<accession>A0A9D2IGX2</accession>
<organism evidence="5 6">
    <name type="scientific">Candidatus Eubacterium avistercoris</name>
    <dbReference type="NCBI Taxonomy" id="2838567"/>
    <lineage>
        <taxon>Bacteria</taxon>
        <taxon>Bacillati</taxon>
        <taxon>Bacillota</taxon>
        <taxon>Clostridia</taxon>
        <taxon>Eubacteriales</taxon>
        <taxon>Eubacteriaceae</taxon>
        <taxon>Eubacterium</taxon>
    </lineage>
</organism>
<dbReference type="PANTHER" id="PTHR11632:SF73">
    <property type="entry name" value="BLR3196 PROTEIN"/>
    <property type="match status" value="1"/>
</dbReference>
<proteinExistence type="predicted"/>
<dbReference type="Gene3D" id="3.90.700.10">
    <property type="entry name" value="Succinate dehydrogenase/fumarate reductase flavoprotein, catalytic domain"/>
    <property type="match status" value="1"/>
</dbReference>
<dbReference type="GO" id="GO:0009055">
    <property type="term" value="F:electron transfer activity"/>
    <property type="evidence" value="ECO:0007669"/>
    <property type="project" value="TreeGrafter"/>
</dbReference>
<dbReference type="Proteomes" id="UP000824024">
    <property type="component" value="Unassembled WGS sequence"/>
</dbReference>
<dbReference type="Gene3D" id="3.50.50.60">
    <property type="entry name" value="FAD/NAD(P)-binding domain"/>
    <property type="match status" value="1"/>
</dbReference>
<evidence type="ECO:0000259" key="3">
    <source>
        <dbReference type="Pfam" id="PF00890"/>
    </source>
</evidence>
<dbReference type="PIRSF" id="PIRSF000171">
    <property type="entry name" value="SDHA_APRA_LASPO"/>
    <property type="match status" value="1"/>
</dbReference>
<keyword evidence="2" id="KW-0560">Oxidoreductase</keyword>
<dbReference type="InterPro" id="IPR015939">
    <property type="entry name" value="Fum_Rdtase/Succ_DH_flav-like_C"/>
</dbReference>
<sequence>MQNELNKIGKVFTTDILIIGAGLGGTVTATKVHELNESAKILLIEKGYYGYTGDSTKAGHGMVMMAPEDDLDTFCEEQVKLNQHGMYLNDQEYMLEYQKDGYTYVQELERLGGTFSHNPDGSLHYHKEFEGKLVSSVNLDLDFANGFAQKVLENGARVLERTYFTDLLTNHGKVVGAVAFNIDTTEFYIIRAKAVVLAAADFSATAKDMFFSPATAVYAAYEAGAQLRNVEQLLQYDLCLRNTGNYIYGMHWVVYNRLGENIFEKYGCTDYEDIGVDFIRGALKEVEEGNGPLYADYSKLPATSTTEGEGFNQGILMKKRVAMSKFIRSLGKEDALTKPEVSLLARVATRPVRADINGKTTAENLWAVGFISMCGTAHGSWVHGDGVGNAGRTALRAAESIASEIDNIELDDVDIDQVKKYKDRIYGAYDYTGKKLPYSVIHYLSRLICEPENSVNKTEETMNAVLAELTDLREHLSELIYVPRGDGHHLFKALESRRMIDMLEIMYMTYQARKESRGYHVRGDYTERDDANWIKWICVDKGDDGRPVVSFERIPFERYRWKPEGWKE</sequence>
<dbReference type="Pfam" id="PF02910">
    <property type="entry name" value="Succ_DH_flav_C"/>
    <property type="match status" value="1"/>
</dbReference>
<evidence type="ECO:0000256" key="2">
    <source>
        <dbReference type="ARBA" id="ARBA00023002"/>
    </source>
</evidence>
<reference evidence="5" key="2">
    <citation type="submission" date="2021-04" db="EMBL/GenBank/DDBJ databases">
        <authorList>
            <person name="Gilroy R."/>
        </authorList>
    </citation>
    <scope>NUCLEOTIDE SEQUENCE</scope>
    <source>
        <strain evidence="5">CHK192-9172</strain>
    </source>
</reference>
<feature type="domain" description="FAD-dependent oxidoreductase 2 FAD-binding" evidence="3">
    <location>
        <begin position="15"/>
        <end position="212"/>
    </location>
</feature>
<dbReference type="PANTHER" id="PTHR11632">
    <property type="entry name" value="SUCCINATE DEHYDROGENASE 2 FLAVOPROTEIN SUBUNIT"/>
    <property type="match status" value="1"/>
</dbReference>
<dbReference type="Gene3D" id="1.20.58.100">
    <property type="entry name" value="Fumarate reductase/succinate dehydrogenase flavoprotein-like, C-terminal domain"/>
    <property type="match status" value="1"/>
</dbReference>
<keyword evidence="1" id="KW-0285">Flavoprotein</keyword>
<evidence type="ECO:0000256" key="1">
    <source>
        <dbReference type="ARBA" id="ARBA00022630"/>
    </source>
</evidence>
<evidence type="ECO:0000259" key="4">
    <source>
        <dbReference type="Pfam" id="PF02910"/>
    </source>
</evidence>
<dbReference type="InterPro" id="IPR027477">
    <property type="entry name" value="Succ_DH/fumarate_Rdtase_cat_sf"/>
</dbReference>
<comment type="caution">
    <text evidence="5">The sequence shown here is derived from an EMBL/GenBank/DDBJ whole genome shotgun (WGS) entry which is preliminary data.</text>
</comment>
<dbReference type="EMBL" id="DXCH01000229">
    <property type="protein sequence ID" value="HIZ07933.1"/>
    <property type="molecule type" value="Genomic_DNA"/>
</dbReference>
<dbReference type="SUPFAM" id="SSF46977">
    <property type="entry name" value="Succinate dehydrogenase/fumarate reductase flavoprotein C-terminal domain"/>
    <property type="match status" value="1"/>
</dbReference>
<dbReference type="GO" id="GO:0050660">
    <property type="term" value="F:flavin adenine dinucleotide binding"/>
    <property type="evidence" value="ECO:0007669"/>
    <property type="project" value="TreeGrafter"/>
</dbReference>
<dbReference type="InterPro" id="IPR030664">
    <property type="entry name" value="SdhA/FrdA/AprA"/>
</dbReference>
<feature type="domain" description="Fumarate reductase/succinate dehydrogenase flavoprotein-like C-terminal" evidence="4">
    <location>
        <begin position="454"/>
        <end position="564"/>
    </location>
</feature>
<gene>
    <name evidence="5" type="ORF">IAA08_08365</name>
</gene>
<dbReference type="GO" id="GO:0009061">
    <property type="term" value="P:anaerobic respiration"/>
    <property type="evidence" value="ECO:0007669"/>
    <property type="project" value="TreeGrafter"/>
</dbReference>